<feature type="chain" id="PRO_5034516427" description="Secreted protein" evidence="1">
    <location>
        <begin position="26"/>
        <end position="199"/>
    </location>
</feature>
<evidence type="ECO:0000256" key="1">
    <source>
        <dbReference type="SAM" id="SignalP"/>
    </source>
</evidence>
<dbReference type="Proteomes" id="UP000663846">
    <property type="component" value="Unassembled WGS sequence"/>
</dbReference>
<organism evidence="2 3">
    <name type="scientific">Rhizoctonia solani</name>
    <dbReference type="NCBI Taxonomy" id="456999"/>
    <lineage>
        <taxon>Eukaryota</taxon>
        <taxon>Fungi</taxon>
        <taxon>Dikarya</taxon>
        <taxon>Basidiomycota</taxon>
        <taxon>Agaricomycotina</taxon>
        <taxon>Agaricomycetes</taxon>
        <taxon>Cantharellales</taxon>
        <taxon>Ceratobasidiaceae</taxon>
        <taxon>Rhizoctonia</taxon>
    </lineage>
</organism>
<keyword evidence="1" id="KW-0732">Signal</keyword>
<feature type="signal peptide" evidence="1">
    <location>
        <begin position="1"/>
        <end position="25"/>
    </location>
</feature>
<dbReference type="EMBL" id="CAJMWS010000198">
    <property type="protein sequence ID" value="CAE6377802.1"/>
    <property type="molecule type" value="Genomic_DNA"/>
</dbReference>
<dbReference type="AlphaFoldDB" id="A0A8H2WJD8"/>
<evidence type="ECO:0008006" key="4">
    <source>
        <dbReference type="Google" id="ProtNLM"/>
    </source>
</evidence>
<sequence>MGFQRAKRQFFLLTVVLFVPGGCTSVAQPCDLNINQLLKHLIKSRCVAHLAAEATKQLNCRVKPTDVAVDTRPAALQNTSTNWVWHAWQWFSKNPKSIHKAWSLAKFGDWDFSYKCIASNKAYSIVQEEFNENPEFALSLCQQVPDDSAVEDNANNIDYDDDASLELTIIHDLVHKSQSNLPDNITHKDGSFISIFDDA</sequence>
<protein>
    <recommendedName>
        <fullName evidence="4">Secreted protein</fullName>
    </recommendedName>
</protein>
<proteinExistence type="predicted"/>
<gene>
    <name evidence="2" type="ORF">RDB_LOCUS31570</name>
</gene>
<evidence type="ECO:0000313" key="3">
    <source>
        <dbReference type="Proteomes" id="UP000663846"/>
    </source>
</evidence>
<evidence type="ECO:0000313" key="2">
    <source>
        <dbReference type="EMBL" id="CAE6377802.1"/>
    </source>
</evidence>
<name>A0A8H2WJD8_9AGAM</name>
<comment type="caution">
    <text evidence="2">The sequence shown here is derived from an EMBL/GenBank/DDBJ whole genome shotgun (WGS) entry which is preliminary data.</text>
</comment>
<accession>A0A8H2WJD8</accession>
<reference evidence="2" key="1">
    <citation type="submission" date="2021-01" db="EMBL/GenBank/DDBJ databases">
        <authorList>
            <person name="Kaushik A."/>
        </authorList>
    </citation>
    <scope>NUCLEOTIDE SEQUENCE</scope>
    <source>
        <strain evidence="2">AG1-1C</strain>
    </source>
</reference>